<dbReference type="AlphaFoldDB" id="A0AAI9D5L6"/>
<dbReference type="Pfam" id="PF02486">
    <property type="entry name" value="Rep_trans"/>
    <property type="match status" value="1"/>
</dbReference>
<name>A0AAI9D5L6_PROST</name>
<organism evidence="2">
    <name type="scientific">Providencia stuartii</name>
    <dbReference type="NCBI Taxonomy" id="588"/>
    <lineage>
        <taxon>Bacteria</taxon>
        <taxon>Pseudomonadati</taxon>
        <taxon>Pseudomonadota</taxon>
        <taxon>Gammaproteobacteria</taxon>
        <taxon>Enterobacterales</taxon>
        <taxon>Morganellaceae</taxon>
        <taxon>Providencia</taxon>
    </lineage>
</organism>
<reference evidence="2" key="1">
    <citation type="submission" date="2024-02" db="EMBL/GenBank/DDBJ databases">
        <authorList>
            <consortium name="Clinical and Environmental Microbiology Branch: Whole genome sequencing antimicrobial resistance pathogens in the healthcare setting"/>
        </authorList>
    </citation>
    <scope>NUCLEOTIDE SEQUENCE</scope>
    <source>
        <strain evidence="2">2021GO-0154</strain>
    </source>
</reference>
<comment type="caution">
    <text evidence="2">The sequence shown here is derived from an EMBL/GenBank/DDBJ whole genome shotgun (WGS) entry which is preliminary data.</text>
</comment>
<feature type="domain" description="Replication initiation protein-like C-terminal" evidence="1">
    <location>
        <begin position="170"/>
        <end position="263"/>
    </location>
</feature>
<evidence type="ECO:0000313" key="2">
    <source>
        <dbReference type="EMBL" id="EMJ5132582.1"/>
    </source>
</evidence>
<accession>A0AAI9D5L6</accession>
<proteinExistence type="predicted"/>
<sequence length="371" mass="41885">MNPQTLIDNKKPEQAVFIDFLAFTLSMSAFKDIHTYDKAGFEWRKYPAIPDPRRFKTEHFVNDSAGLTPEQANEYLSALTQCYFDRLRLFIADFFGLSMGVPRGRGGHFYDDSATLYSYEGSEDSLGTVYFGGNKDTVYIQISGKGCAHVFSYTTPVEIRNILNFLDITTLKRLDLATDDYTGIYTCHAALRDYKDDAFYVGHGPKPCIESAFAISADGEPTKEIVTVGSRKSRIYWRIYNKALEQKVTGIWYRSEVELKGVSTDSLLNISGTYTGICAYSAQINVAKPARILRGQARKAVDSIESSIRWIRKQGSKTLAKVFHLVEGDAAKFIDLLIQDKHLTDSHLSFDIPRVYQNILREKLAVSQTPF</sequence>
<keyword evidence="2" id="KW-0648">Protein biosynthesis</keyword>
<dbReference type="InterPro" id="IPR003491">
    <property type="entry name" value="REP-like_C"/>
</dbReference>
<dbReference type="EMBL" id="ABMABF030000001">
    <property type="protein sequence ID" value="EMJ5132582.1"/>
    <property type="molecule type" value="Genomic_DNA"/>
</dbReference>
<gene>
    <name evidence="2" type="ORF">RG298_000249</name>
</gene>
<dbReference type="GO" id="GO:0003743">
    <property type="term" value="F:translation initiation factor activity"/>
    <property type="evidence" value="ECO:0007669"/>
    <property type="project" value="UniProtKB-KW"/>
</dbReference>
<keyword evidence="2" id="KW-0396">Initiation factor</keyword>
<protein>
    <submittedName>
        <fullName evidence="2">Replication initiation factor domain-containing protein</fullName>
    </submittedName>
</protein>
<evidence type="ECO:0000259" key="1">
    <source>
        <dbReference type="Pfam" id="PF02486"/>
    </source>
</evidence>